<evidence type="ECO:0000313" key="2">
    <source>
        <dbReference type="Proteomes" id="UP000309038"/>
    </source>
</evidence>
<dbReference type="EMBL" id="SGPJ01000003">
    <property type="protein sequence ID" value="THH02676.1"/>
    <property type="molecule type" value="Genomic_DNA"/>
</dbReference>
<reference evidence="1 2" key="1">
    <citation type="submission" date="2019-02" db="EMBL/GenBank/DDBJ databases">
        <title>Genome sequencing of the rare red list fungi Phlebia centrifuga.</title>
        <authorList>
            <person name="Buettner E."/>
            <person name="Kellner H."/>
        </authorList>
    </citation>
    <scope>NUCLEOTIDE SEQUENCE [LARGE SCALE GENOMIC DNA]</scope>
    <source>
        <strain evidence="1 2">DSM 108282</strain>
    </source>
</reference>
<comment type="caution">
    <text evidence="1">The sequence shown here is derived from an EMBL/GenBank/DDBJ whole genome shotgun (WGS) entry which is preliminary data.</text>
</comment>
<protein>
    <submittedName>
        <fullName evidence="1">Uncharacterized protein</fullName>
    </submittedName>
</protein>
<sequence>MDKYKKERQESATAMLQHGKSVHDWEARIRDEELAEGGRARNKRKESIERKLIDMGYQASDFPPKYDYNWRRLLEQPRELSSRIWKQIQPKLVAAIALEKEQKVWAERGVRIDLRRQEVRTLYQLYIEDIEDDEVLLPGSVEFTYLPEVTALVSRDDGLIEVTQERFMDVVAEAMTTFNISERAKLANLLREPAPRCTDYDSSDEDDDTISRTPMEIACDLEVLNRATSILTCYRCSLSSPTSYFPFTGITRHILKFHPDSSYKAISREKAVIGTASAVLEMLGLPSSTRYSDISRKIVCLCGKPDFQQPAEFSELIMHIFRENIWYIQALRSP</sequence>
<gene>
    <name evidence="1" type="ORF">EW026_g187</name>
</gene>
<evidence type="ECO:0000313" key="1">
    <source>
        <dbReference type="EMBL" id="THH02676.1"/>
    </source>
</evidence>
<proteinExistence type="predicted"/>
<accession>A0A4S4KV57</accession>
<keyword evidence="2" id="KW-1185">Reference proteome</keyword>
<dbReference type="AlphaFoldDB" id="A0A4S4KV57"/>
<name>A0A4S4KV57_9APHY</name>
<dbReference type="Proteomes" id="UP000309038">
    <property type="component" value="Unassembled WGS sequence"/>
</dbReference>
<organism evidence="1 2">
    <name type="scientific">Hermanssonia centrifuga</name>
    <dbReference type="NCBI Taxonomy" id="98765"/>
    <lineage>
        <taxon>Eukaryota</taxon>
        <taxon>Fungi</taxon>
        <taxon>Dikarya</taxon>
        <taxon>Basidiomycota</taxon>
        <taxon>Agaricomycotina</taxon>
        <taxon>Agaricomycetes</taxon>
        <taxon>Polyporales</taxon>
        <taxon>Meruliaceae</taxon>
        <taxon>Hermanssonia</taxon>
    </lineage>
</organism>